<reference evidence="1 2" key="1">
    <citation type="journal article" date="2019" name="Sci. Rep.">
        <title>Orb-weaving spider Araneus ventricosus genome elucidates the spidroin gene catalogue.</title>
        <authorList>
            <person name="Kono N."/>
            <person name="Nakamura H."/>
            <person name="Ohtoshi R."/>
            <person name="Moran D.A.P."/>
            <person name="Shinohara A."/>
            <person name="Yoshida Y."/>
            <person name="Fujiwara M."/>
            <person name="Mori M."/>
            <person name="Tomita M."/>
            <person name="Arakawa K."/>
        </authorList>
    </citation>
    <scope>NUCLEOTIDE SEQUENCE [LARGE SCALE GENOMIC DNA]</scope>
</reference>
<accession>A0A4Y2JW12</accession>
<dbReference type="OrthoDB" id="6471108at2759"/>
<dbReference type="EMBL" id="BGPR01003976">
    <property type="protein sequence ID" value="GBM94501.1"/>
    <property type="molecule type" value="Genomic_DNA"/>
</dbReference>
<dbReference type="Proteomes" id="UP000499080">
    <property type="component" value="Unassembled WGS sequence"/>
</dbReference>
<evidence type="ECO:0000313" key="2">
    <source>
        <dbReference type="Proteomes" id="UP000499080"/>
    </source>
</evidence>
<protein>
    <submittedName>
        <fullName evidence="1">Uncharacterized protein</fullName>
    </submittedName>
</protein>
<proteinExistence type="predicted"/>
<evidence type="ECO:0000313" key="1">
    <source>
        <dbReference type="EMBL" id="GBM94501.1"/>
    </source>
</evidence>
<sequence>MNVGEPYHAGTTLNGATTEKHVLRGKRSSYNRRTVRPLQSAAPYVRCMSVKSTFEYSSYCLGNRFANTDFQWDRCSRNLPFNVLYPVVLFRTGVRGARLVPRKSRGPQNPFDVYRSSKPTANLRHWVEGGAFKALLSGQSLQDDDAVEQAVTDWLSSFFGMVLRYDKCLNTNGNKV</sequence>
<organism evidence="1 2">
    <name type="scientific">Araneus ventricosus</name>
    <name type="common">Orbweaver spider</name>
    <name type="synonym">Epeira ventricosa</name>
    <dbReference type="NCBI Taxonomy" id="182803"/>
    <lineage>
        <taxon>Eukaryota</taxon>
        <taxon>Metazoa</taxon>
        <taxon>Ecdysozoa</taxon>
        <taxon>Arthropoda</taxon>
        <taxon>Chelicerata</taxon>
        <taxon>Arachnida</taxon>
        <taxon>Araneae</taxon>
        <taxon>Araneomorphae</taxon>
        <taxon>Entelegynae</taxon>
        <taxon>Araneoidea</taxon>
        <taxon>Araneidae</taxon>
        <taxon>Araneus</taxon>
    </lineage>
</organism>
<name>A0A4Y2JW12_ARAVE</name>
<keyword evidence="2" id="KW-1185">Reference proteome</keyword>
<comment type="caution">
    <text evidence="1">The sequence shown here is derived from an EMBL/GenBank/DDBJ whole genome shotgun (WGS) entry which is preliminary data.</text>
</comment>
<dbReference type="AlphaFoldDB" id="A0A4Y2JW12"/>
<gene>
    <name evidence="1" type="ORF">AVEN_122620_1</name>
</gene>